<keyword evidence="7" id="KW-1133">Transmembrane helix</keyword>
<dbReference type="GO" id="GO:0004386">
    <property type="term" value="F:helicase activity"/>
    <property type="evidence" value="ECO:0007669"/>
    <property type="project" value="UniProtKB-KW"/>
</dbReference>
<keyword evidence="2" id="KW-0547">Nucleotide-binding</keyword>
<evidence type="ECO:0000256" key="6">
    <source>
        <dbReference type="SAM" id="MobiDB-lite"/>
    </source>
</evidence>
<dbReference type="GO" id="GO:0003677">
    <property type="term" value="F:DNA binding"/>
    <property type="evidence" value="ECO:0007669"/>
    <property type="project" value="UniProtKB-KW"/>
</dbReference>
<feature type="compositionally biased region" description="Basic and acidic residues" evidence="6">
    <location>
        <begin position="432"/>
        <end position="441"/>
    </location>
</feature>
<organism evidence="9 10">
    <name type="scientific">Plasmodium falciparum Tanzania</name>
    <name type="common">2000708</name>
    <dbReference type="NCBI Taxonomy" id="1036725"/>
    <lineage>
        <taxon>Eukaryota</taxon>
        <taxon>Sar</taxon>
        <taxon>Alveolata</taxon>
        <taxon>Apicomplexa</taxon>
        <taxon>Aconoidasida</taxon>
        <taxon>Haemosporida</taxon>
        <taxon>Plasmodiidae</taxon>
        <taxon>Plasmodium</taxon>
        <taxon>Plasmodium (Laverania)</taxon>
    </lineage>
</organism>
<feature type="region of interest" description="Disordered" evidence="6">
    <location>
        <begin position="428"/>
        <end position="450"/>
    </location>
</feature>
<evidence type="ECO:0000256" key="3">
    <source>
        <dbReference type="ARBA" id="ARBA00022806"/>
    </source>
</evidence>
<dbReference type="GO" id="GO:0006338">
    <property type="term" value="P:chromatin remodeling"/>
    <property type="evidence" value="ECO:0007669"/>
    <property type="project" value="TreeGrafter"/>
</dbReference>
<evidence type="ECO:0000256" key="4">
    <source>
        <dbReference type="ARBA" id="ARBA00022840"/>
    </source>
</evidence>
<evidence type="ECO:0000313" key="9">
    <source>
        <dbReference type="EMBL" id="ETW37104.1"/>
    </source>
</evidence>
<keyword evidence="7" id="KW-0812">Transmembrane</keyword>
<dbReference type="PROSITE" id="PS51204">
    <property type="entry name" value="HSA"/>
    <property type="match status" value="1"/>
</dbReference>
<sequence length="510" mass="61155">MNEIKSESLLQTRPFKLGIEDIQNLGSSYFIENNEKLKKYNNEISSLKKELDILNEKMGKCTTTTKIVEPAKTPEFTFWYYELKEMKGFQDLVMYEVKKKKKHFKVLSHSCLKYLSNREKMKIKKQEEEEKRLKLYSKNISSYMDVFWKKIEKLVWEEKKRELQQTLNKKKEMRFKKFVKEAIKKIKDARHNNAHELFENKYVSMSSNNNSEIVNNNASSVDNGDKELKEDDLTDQEEEDYLLDEQMSSTDESENKEEEINMLDDEANLPIEELLKRMYGFKSGEDYINFMENEDDANEENVIETNNNIDENDNNSDHQSDQEQFNHETKDDIIKNSSYEHIDNKNYYNKTGEDYKSDKENYSPTRFHNKLKKEKYDEYDTKLKIEKREEENKNYEKDEHEYESDNYDKEKINKKKELILLKNDIENDSDETSEHIKRDSRSSCQKQNCEKKRRIIKDEYNLRRTKIAKSKPSSDNNNSENDNNNETIMMTIMMTIIMSTKMIVMIMMIY</sequence>
<reference evidence="9 10" key="1">
    <citation type="submission" date="2013-02" db="EMBL/GenBank/DDBJ databases">
        <title>The Genome Annotation of Plasmodium falciparum Tanzania (2000708).</title>
        <authorList>
            <consortium name="The Broad Institute Genome Sequencing Platform"/>
            <consortium name="The Broad Institute Genome Sequencing Center for Infectious Disease"/>
            <person name="Neafsey D."/>
            <person name="Hoffman S."/>
            <person name="Volkman S."/>
            <person name="Rosenthal P."/>
            <person name="Walker B."/>
            <person name="Young S.K."/>
            <person name="Zeng Q."/>
            <person name="Gargeya S."/>
            <person name="Fitzgerald M."/>
            <person name="Haas B."/>
            <person name="Abouelleil A."/>
            <person name="Allen A.W."/>
            <person name="Alvarado L."/>
            <person name="Arachchi H.M."/>
            <person name="Berlin A.M."/>
            <person name="Chapman S.B."/>
            <person name="Gainer-Dewar J."/>
            <person name="Goldberg J."/>
            <person name="Griggs A."/>
            <person name="Gujja S."/>
            <person name="Hansen M."/>
            <person name="Howarth C."/>
            <person name="Imamovic A."/>
            <person name="Ireland A."/>
            <person name="Larimer J."/>
            <person name="McCowan C."/>
            <person name="Murphy C."/>
            <person name="Pearson M."/>
            <person name="Poon T.W."/>
            <person name="Priest M."/>
            <person name="Roberts A."/>
            <person name="Saif S."/>
            <person name="Shea T."/>
            <person name="Sisk P."/>
            <person name="Sykes S."/>
            <person name="Wortman J."/>
            <person name="Nusbaum C."/>
            <person name="Birren B."/>
        </authorList>
    </citation>
    <scope>NUCLEOTIDE SEQUENCE [LARGE SCALE GENOMIC DNA]</scope>
    <source>
        <strain evidence="10">Tanzania (2000708)</strain>
    </source>
</reference>
<dbReference type="GO" id="GO:0005524">
    <property type="term" value="F:ATP binding"/>
    <property type="evidence" value="ECO:0007669"/>
    <property type="project" value="UniProtKB-KW"/>
</dbReference>
<evidence type="ECO:0000313" key="10">
    <source>
        <dbReference type="Proteomes" id="UP000030708"/>
    </source>
</evidence>
<evidence type="ECO:0000256" key="1">
    <source>
        <dbReference type="ARBA" id="ARBA00004123"/>
    </source>
</evidence>
<proteinExistence type="predicted"/>
<feature type="compositionally biased region" description="Basic and acidic residues" evidence="6">
    <location>
        <begin position="315"/>
        <end position="344"/>
    </location>
</feature>
<feature type="transmembrane region" description="Helical" evidence="7">
    <location>
        <begin position="488"/>
        <end position="509"/>
    </location>
</feature>
<dbReference type="GO" id="GO:0000812">
    <property type="term" value="C:Swr1 complex"/>
    <property type="evidence" value="ECO:0007669"/>
    <property type="project" value="TreeGrafter"/>
</dbReference>
<dbReference type="PANTHER" id="PTHR45685">
    <property type="entry name" value="HELICASE SRCAP-RELATED"/>
    <property type="match status" value="1"/>
</dbReference>
<feature type="compositionally biased region" description="Basic and acidic residues" evidence="6">
    <location>
        <begin position="351"/>
        <end position="361"/>
    </location>
</feature>
<comment type="subcellular location">
    <subcellularLocation>
        <location evidence="1">Nucleus</location>
    </subcellularLocation>
</comment>
<protein>
    <recommendedName>
        <fullName evidence="8">HSA domain-containing protein</fullName>
    </recommendedName>
</protein>
<keyword evidence="4" id="KW-0067">ATP-binding</keyword>
<dbReference type="InterPro" id="IPR050520">
    <property type="entry name" value="INO80/SWR1_helicase"/>
</dbReference>
<keyword evidence="7" id="KW-0472">Membrane</keyword>
<dbReference type="GO" id="GO:0042393">
    <property type="term" value="F:histone binding"/>
    <property type="evidence" value="ECO:0007669"/>
    <property type="project" value="TreeGrafter"/>
</dbReference>
<evidence type="ECO:0000256" key="2">
    <source>
        <dbReference type="ARBA" id="ARBA00022741"/>
    </source>
</evidence>
<evidence type="ECO:0000256" key="7">
    <source>
        <dbReference type="SAM" id="Phobius"/>
    </source>
</evidence>
<name>A0A024W866_PLAFA</name>
<accession>A0A024W866</accession>
<dbReference type="Proteomes" id="UP000030708">
    <property type="component" value="Unassembled WGS sequence"/>
</dbReference>
<keyword evidence="3" id="KW-0378">Hydrolase</keyword>
<evidence type="ECO:0000256" key="5">
    <source>
        <dbReference type="SAM" id="Coils"/>
    </source>
</evidence>
<dbReference type="InterPro" id="IPR014012">
    <property type="entry name" value="HSA_dom"/>
</dbReference>
<feature type="compositionally biased region" description="Low complexity" evidence="6">
    <location>
        <begin position="209"/>
        <end position="221"/>
    </location>
</feature>
<feature type="domain" description="HSA" evidence="8">
    <location>
        <begin position="66"/>
        <end position="138"/>
    </location>
</feature>
<evidence type="ECO:0000259" key="8">
    <source>
        <dbReference type="PROSITE" id="PS51204"/>
    </source>
</evidence>
<feature type="region of interest" description="Disordered" evidence="6">
    <location>
        <begin position="209"/>
        <end position="234"/>
    </location>
</feature>
<keyword evidence="3" id="KW-0347">Helicase</keyword>
<dbReference type="PANTHER" id="PTHR45685:SF1">
    <property type="entry name" value="HELICASE SRCAP"/>
    <property type="match status" value="1"/>
</dbReference>
<feature type="coiled-coil region" evidence="5">
    <location>
        <begin position="30"/>
        <end position="57"/>
    </location>
</feature>
<dbReference type="Pfam" id="PF07529">
    <property type="entry name" value="HSA"/>
    <property type="match status" value="1"/>
</dbReference>
<gene>
    <name evidence="9" type="ORF">PFTANZ_02217</name>
</gene>
<reference evidence="9 10" key="2">
    <citation type="submission" date="2013-02" db="EMBL/GenBank/DDBJ databases">
        <title>The Genome Sequence of Plasmodium falciparum Tanzania (2000708).</title>
        <authorList>
            <consortium name="The Broad Institute Genome Sequencing Platform"/>
            <consortium name="The Broad Institute Genome Sequencing Center for Infectious Disease"/>
            <person name="Neafsey D."/>
            <person name="Cheeseman I."/>
            <person name="Volkman S."/>
            <person name="Adams J."/>
            <person name="Walker B."/>
            <person name="Young S.K."/>
            <person name="Zeng Q."/>
            <person name="Gargeya S."/>
            <person name="Fitzgerald M."/>
            <person name="Haas B."/>
            <person name="Abouelleil A."/>
            <person name="Alvarado L."/>
            <person name="Arachchi H.M."/>
            <person name="Berlin A.M."/>
            <person name="Chapman S.B."/>
            <person name="Dewar J."/>
            <person name="Goldberg J."/>
            <person name="Griggs A."/>
            <person name="Gujja S."/>
            <person name="Hansen M."/>
            <person name="Howarth C."/>
            <person name="Imamovic A."/>
            <person name="Larimer J."/>
            <person name="McCowan C."/>
            <person name="Murphy C."/>
            <person name="Neiman D."/>
            <person name="Pearson M."/>
            <person name="Priest M."/>
            <person name="Roberts A."/>
            <person name="Saif S."/>
            <person name="Shea T."/>
            <person name="Sisk P."/>
            <person name="Sykes S."/>
            <person name="Wortman J."/>
            <person name="Nusbaum C."/>
            <person name="Birren B."/>
        </authorList>
    </citation>
    <scope>NUCLEOTIDE SEQUENCE [LARGE SCALE GENOMIC DNA]</scope>
    <source>
        <strain evidence="10">Tanzania (2000708)</strain>
    </source>
</reference>
<feature type="region of interest" description="Disordered" evidence="6">
    <location>
        <begin position="307"/>
        <end position="369"/>
    </location>
</feature>
<keyword evidence="5" id="KW-0175">Coiled coil</keyword>
<dbReference type="EMBL" id="KI926391">
    <property type="protein sequence ID" value="ETW37104.1"/>
    <property type="molecule type" value="Genomic_DNA"/>
</dbReference>
<dbReference type="AlphaFoldDB" id="A0A024W866"/>
<dbReference type="GO" id="GO:0016887">
    <property type="term" value="F:ATP hydrolysis activity"/>
    <property type="evidence" value="ECO:0007669"/>
    <property type="project" value="TreeGrafter"/>
</dbReference>